<organism evidence="1 2">
    <name type="scientific">Araneus ventricosus</name>
    <name type="common">Orbweaver spider</name>
    <name type="synonym">Epeira ventricosa</name>
    <dbReference type="NCBI Taxonomy" id="182803"/>
    <lineage>
        <taxon>Eukaryota</taxon>
        <taxon>Metazoa</taxon>
        <taxon>Ecdysozoa</taxon>
        <taxon>Arthropoda</taxon>
        <taxon>Chelicerata</taxon>
        <taxon>Arachnida</taxon>
        <taxon>Araneae</taxon>
        <taxon>Araneomorphae</taxon>
        <taxon>Entelegynae</taxon>
        <taxon>Araneoidea</taxon>
        <taxon>Araneidae</taxon>
        <taxon>Araneus</taxon>
    </lineage>
</organism>
<protein>
    <submittedName>
        <fullName evidence="1">Glutathione S-transferase</fullName>
    </submittedName>
</protein>
<dbReference type="Proteomes" id="UP000499080">
    <property type="component" value="Unassembled WGS sequence"/>
</dbReference>
<dbReference type="GO" id="GO:0016740">
    <property type="term" value="F:transferase activity"/>
    <property type="evidence" value="ECO:0007669"/>
    <property type="project" value="UniProtKB-KW"/>
</dbReference>
<keyword evidence="2" id="KW-1185">Reference proteome</keyword>
<dbReference type="EMBL" id="BGPR01015088">
    <property type="protein sequence ID" value="GBN67970.1"/>
    <property type="molecule type" value="Genomic_DNA"/>
</dbReference>
<proteinExistence type="predicted"/>
<gene>
    <name evidence="1" type="primary">GSTM1_2</name>
    <name evidence="1" type="ORF">AVEN_120041_1</name>
</gene>
<sequence>ENKYGSGDPPKHL</sequence>
<comment type="caution">
    <text evidence="1">The sequence shown here is derived from an EMBL/GenBank/DDBJ whole genome shotgun (WGS) entry which is preliminary data.</text>
</comment>
<name>A0A4Y2QXQ6_ARAVE</name>
<evidence type="ECO:0000313" key="2">
    <source>
        <dbReference type="Proteomes" id="UP000499080"/>
    </source>
</evidence>
<reference evidence="1 2" key="1">
    <citation type="journal article" date="2019" name="Sci. Rep.">
        <title>Orb-weaving spider Araneus ventricosus genome elucidates the spidroin gene catalogue.</title>
        <authorList>
            <person name="Kono N."/>
            <person name="Nakamura H."/>
            <person name="Ohtoshi R."/>
            <person name="Moran D.A.P."/>
            <person name="Shinohara A."/>
            <person name="Yoshida Y."/>
            <person name="Fujiwara M."/>
            <person name="Mori M."/>
            <person name="Tomita M."/>
            <person name="Arakawa K."/>
        </authorList>
    </citation>
    <scope>NUCLEOTIDE SEQUENCE [LARGE SCALE GENOMIC DNA]</scope>
</reference>
<evidence type="ECO:0000313" key="1">
    <source>
        <dbReference type="EMBL" id="GBN67970.1"/>
    </source>
</evidence>
<accession>A0A4Y2QXQ6</accession>
<feature type="non-terminal residue" evidence="1">
    <location>
        <position position="1"/>
    </location>
</feature>
<keyword evidence="1" id="KW-0808">Transferase</keyword>